<evidence type="ECO:0000313" key="2">
    <source>
        <dbReference type="EMBL" id="MFC4356915.1"/>
    </source>
</evidence>
<evidence type="ECO:0000259" key="1">
    <source>
        <dbReference type="Pfam" id="PF13649"/>
    </source>
</evidence>
<name>A0ABD5P7N6_9EURY</name>
<dbReference type="Pfam" id="PF13649">
    <property type="entry name" value="Methyltransf_25"/>
    <property type="match status" value="1"/>
</dbReference>
<dbReference type="SUPFAM" id="SSF53335">
    <property type="entry name" value="S-adenosyl-L-methionine-dependent methyltransferases"/>
    <property type="match status" value="1"/>
</dbReference>
<keyword evidence="2" id="KW-0808">Transferase</keyword>
<protein>
    <submittedName>
        <fullName evidence="2">Class I SAM-dependent methyltransferase</fullName>
        <ecNumber evidence="2">2.1.1.-</ecNumber>
    </submittedName>
</protein>
<keyword evidence="2" id="KW-0489">Methyltransferase</keyword>
<feature type="domain" description="Methyltransferase" evidence="1">
    <location>
        <begin position="50"/>
        <end position="142"/>
    </location>
</feature>
<dbReference type="PANTHER" id="PTHR43591">
    <property type="entry name" value="METHYLTRANSFERASE"/>
    <property type="match status" value="1"/>
</dbReference>
<dbReference type="Gene3D" id="3.40.50.150">
    <property type="entry name" value="Vaccinia Virus protein VP39"/>
    <property type="match status" value="1"/>
</dbReference>
<dbReference type="GO" id="GO:0008168">
    <property type="term" value="F:methyltransferase activity"/>
    <property type="evidence" value="ECO:0007669"/>
    <property type="project" value="UniProtKB-KW"/>
</dbReference>
<accession>A0ABD5P7N6</accession>
<reference evidence="2 3" key="1">
    <citation type="journal article" date="2019" name="Int. J. Syst. Evol. Microbiol.">
        <title>The Global Catalogue of Microorganisms (GCM) 10K type strain sequencing project: providing services to taxonomists for standard genome sequencing and annotation.</title>
        <authorList>
            <consortium name="The Broad Institute Genomics Platform"/>
            <consortium name="The Broad Institute Genome Sequencing Center for Infectious Disease"/>
            <person name="Wu L."/>
            <person name="Ma J."/>
        </authorList>
    </citation>
    <scope>NUCLEOTIDE SEQUENCE [LARGE SCALE GENOMIC DNA]</scope>
    <source>
        <strain evidence="2 3">CGMCC 1.12553</strain>
    </source>
</reference>
<keyword evidence="3" id="KW-1185">Reference proteome</keyword>
<dbReference type="EMBL" id="JBHSDS010000003">
    <property type="protein sequence ID" value="MFC4356915.1"/>
    <property type="molecule type" value="Genomic_DNA"/>
</dbReference>
<dbReference type="GO" id="GO:0032259">
    <property type="term" value="P:methylation"/>
    <property type="evidence" value="ECO:0007669"/>
    <property type="project" value="UniProtKB-KW"/>
</dbReference>
<organism evidence="2 3">
    <name type="scientific">Halobium salinum</name>
    <dbReference type="NCBI Taxonomy" id="1364940"/>
    <lineage>
        <taxon>Archaea</taxon>
        <taxon>Methanobacteriati</taxon>
        <taxon>Methanobacteriota</taxon>
        <taxon>Stenosarchaea group</taxon>
        <taxon>Halobacteria</taxon>
        <taxon>Halobacteriales</taxon>
        <taxon>Haloferacaceae</taxon>
        <taxon>Halobium</taxon>
    </lineage>
</organism>
<sequence>MYDDGRRRYDWWSDHQTLFRLASWFAFGGEERRLRTAALDALSLGGGETVLDVGCGPGVNFPALRARVGVEGSVVGVDLSRGMLSRARDRVVDDGWQNVHPVGADAATLPLPDGSVDAAYATLSLSAVPDLDGTLTELRRVL</sequence>
<dbReference type="AlphaFoldDB" id="A0ABD5P7N6"/>
<dbReference type="PANTHER" id="PTHR43591:SF24">
    <property type="entry name" value="2-METHOXY-6-POLYPRENYL-1,4-BENZOQUINOL METHYLASE, MITOCHONDRIAL"/>
    <property type="match status" value="1"/>
</dbReference>
<gene>
    <name evidence="2" type="ORF">ACFO0N_03015</name>
</gene>
<dbReference type="Proteomes" id="UP001595921">
    <property type="component" value="Unassembled WGS sequence"/>
</dbReference>
<dbReference type="InterPro" id="IPR029063">
    <property type="entry name" value="SAM-dependent_MTases_sf"/>
</dbReference>
<dbReference type="InterPro" id="IPR041698">
    <property type="entry name" value="Methyltransf_25"/>
</dbReference>
<evidence type="ECO:0000313" key="3">
    <source>
        <dbReference type="Proteomes" id="UP001595921"/>
    </source>
</evidence>
<comment type="caution">
    <text evidence="2">The sequence shown here is derived from an EMBL/GenBank/DDBJ whole genome shotgun (WGS) entry which is preliminary data.</text>
</comment>
<dbReference type="CDD" id="cd02440">
    <property type="entry name" value="AdoMet_MTases"/>
    <property type="match status" value="1"/>
</dbReference>
<proteinExistence type="predicted"/>
<dbReference type="EC" id="2.1.1.-" evidence="2"/>